<dbReference type="PROSITE" id="PS52004">
    <property type="entry name" value="KS3_2"/>
    <property type="match status" value="1"/>
</dbReference>
<dbReference type="Gene3D" id="3.30.300.30">
    <property type="match status" value="1"/>
</dbReference>
<evidence type="ECO:0000313" key="11">
    <source>
        <dbReference type="EMBL" id="KAK0391532.1"/>
    </source>
</evidence>
<dbReference type="Pfam" id="PF02801">
    <property type="entry name" value="Ketoacyl-synt_C"/>
    <property type="match status" value="1"/>
</dbReference>
<dbReference type="PANTHER" id="PTHR43775:SF51">
    <property type="entry name" value="INACTIVE PHENOLPHTHIOCEROL SYNTHESIS POLYKETIDE SYNTHASE TYPE I PKS1-RELATED"/>
    <property type="match status" value="1"/>
</dbReference>
<dbReference type="Pfam" id="PF13193">
    <property type="entry name" value="AMP-binding_C"/>
    <property type="match status" value="1"/>
</dbReference>
<dbReference type="NCBIfam" id="TIGR01733">
    <property type="entry name" value="AA-adenyl-dom"/>
    <property type="match status" value="1"/>
</dbReference>
<dbReference type="InterPro" id="IPR050091">
    <property type="entry name" value="PKS_NRPS_Biosynth_Enz"/>
</dbReference>
<feature type="domain" description="Carrier" evidence="9">
    <location>
        <begin position="529"/>
        <end position="604"/>
    </location>
</feature>
<dbReference type="SUPFAM" id="SSF56801">
    <property type="entry name" value="Acetyl-CoA synthetase-like"/>
    <property type="match status" value="1"/>
</dbReference>
<dbReference type="InterPro" id="IPR036291">
    <property type="entry name" value="NAD(P)-bd_dom_sf"/>
</dbReference>
<evidence type="ECO:0000256" key="7">
    <source>
        <dbReference type="ARBA" id="ARBA00023268"/>
    </source>
</evidence>
<dbReference type="SUPFAM" id="SSF47336">
    <property type="entry name" value="ACP-like"/>
    <property type="match status" value="2"/>
</dbReference>
<dbReference type="Pfam" id="PF00109">
    <property type="entry name" value="ketoacyl-synt"/>
    <property type="match status" value="1"/>
</dbReference>
<comment type="similarity">
    <text evidence="8">Belongs to the NRP synthetase family.</text>
</comment>
<evidence type="ECO:0000256" key="4">
    <source>
        <dbReference type="ARBA" id="ARBA00022603"/>
    </source>
</evidence>
<dbReference type="FunFam" id="3.40.50.980:FF:000001">
    <property type="entry name" value="Non-ribosomal peptide synthetase"/>
    <property type="match status" value="1"/>
</dbReference>
<dbReference type="CDD" id="cd05930">
    <property type="entry name" value="A_NRPS"/>
    <property type="match status" value="1"/>
</dbReference>
<dbReference type="Pfam" id="PF00698">
    <property type="entry name" value="Acyl_transf_1"/>
    <property type="match status" value="1"/>
</dbReference>
<dbReference type="Pfam" id="PF08659">
    <property type="entry name" value="KR"/>
    <property type="match status" value="1"/>
</dbReference>
<dbReference type="FunFam" id="3.40.50.12780:FF:000012">
    <property type="entry name" value="Non-ribosomal peptide synthetase"/>
    <property type="match status" value="1"/>
</dbReference>
<dbReference type="CDD" id="cd08956">
    <property type="entry name" value="KR_3_FAS_SDR_x"/>
    <property type="match status" value="1"/>
</dbReference>
<dbReference type="GO" id="GO:0016491">
    <property type="term" value="F:oxidoreductase activity"/>
    <property type="evidence" value="ECO:0007669"/>
    <property type="project" value="UniProtKB-KW"/>
</dbReference>
<protein>
    <recommendedName>
        <fullName evidence="13">Polyketide synthase</fullName>
    </recommendedName>
</protein>
<dbReference type="GO" id="GO:0031177">
    <property type="term" value="F:phosphopantetheine binding"/>
    <property type="evidence" value="ECO:0007669"/>
    <property type="project" value="InterPro"/>
</dbReference>
<dbReference type="Gene3D" id="3.30.70.3290">
    <property type="match status" value="1"/>
</dbReference>
<dbReference type="Pfam" id="PF00550">
    <property type="entry name" value="PP-binding"/>
    <property type="match status" value="2"/>
</dbReference>
<dbReference type="InterPro" id="IPR014031">
    <property type="entry name" value="Ketoacyl_synth_C"/>
</dbReference>
<organism evidence="11 12">
    <name type="scientific">Sarocladium strictum</name>
    <name type="common">Black bundle disease fungus</name>
    <name type="synonym">Acremonium strictum</name>
    <dbReference type="NCBI Taxonomy" id="5046"/>
    <lineage>
        <taxon>Eukaryota</taxon>
        <taxon>Fungi</taxon>
        <taxon>Dikarya</taxon>
        <taxon>Ascomycota</taxon>
        <taxon>Pezizomycotina</taxon>
        <taxon>Sordariomycetes</taxon>
        <taxon>Hypocreomycetidae</taxon>
        <taxon>Hypocreales</taxon>
        <taxon>Sarocladiaceae</taxon>
        <taxon>Sarocladium</taxon>
    </lineage>
</organism>
<dbReference type="Gene3D" id="3.40.366.10">
    <property type="entry name" value="Malonyl-Coenzyme A Acyl Carrier Protein, domain 2"/>
    <property type="match status" value="1"/>
</dbReference>
<dbReference type="InterPro" id="IPR020806">
    <property type="entry name" value="PKS_PP-bd"/>
</dbReference>
<dbReference type="GO" id="GO:0044550">
    <property type="term" value="P:secondary metabolite biosynthetic process"/>
    <property type="evidence" value="ECO:0007669"/>
    <property type="project" value="UniProtKB-ARBA"/>
</dbReference>
<dbReference type="CDD" id="cd00833">
    <property type="entry name" value="PKS"/>
    <property type="match status" value="1"/>
</dbReference>
<dbReference type="InterPro" id="IPR009081">
    <property type="entry name" value="PP-bd_ACP"/>
</dbReference>
<dbReference type="SMART" id="SM00822">
    <property type="entry name" value="PKS_KR"/>
    <property type="match status" value="1"/>
</dbReference>
<evidence type="ECO:0000256" key="2">
    <source>
        <dbReference type="ARBA" id="ARBA00022553"/>
    </source>
</evidence>
<dbReference type="Gene3D" id="3.40.50.720">
    <property type="entry name" value="NAD(P)-binding Rossmann-like Domain"/>
    <property type="match status" value="2"/>
</dbReference>
<dbReference type="GO" id="GO:0008168">
    <property type="term" value="F:methyltransferase activity"/>
    <property type="evidence" value="ECO:0007669"/>
    <property type="project" value="UniProtKB-KW"/>
</dbReference>
<dbReference type="InterPro" id="IPR010080">
    <property type="entry name" value="Thioester_reductase-like_dom"/>
</dbReference>
<feature type="domain" description="Ketosynthase family 3 (KS3)" evidence="10">
    <location>
        <begin position="623"/>
        <end position="1048"/>
    </location>
</feature>
<dbReference type="InterPro" id="IPR045851">
    <property type="entry name" value="AMP-bd_C_sf"/>
</dbReference>
<evidence type="ECO:0000259" key="10">
    <source>
        <dbReference type="PROSITE" id="PS52004"/>
    </source>
</evidence>
<dbReference type="InterPro" id="IPR025110">
    <property type="entry name" value="AMP-bd_C"/>
</dbReference>
<keyword evidence="12" id="KW-1185">Reference proteome</keyword>
<dbReference type="PROSITE" id="PS00012">
    <property type="entry name" value="PHOSPHOPANTETHEINE"/>
    <property type="match status" value="1"/>
</dbReference>
<dbReference type="InterPro" id="IPR013120">
    <property type="entry name" value="FAR_NAD-bd"/>
</dbReference>
<dbReference type="InterPro" id="IPR016035">
    <property type="entry name" value="Acyl_Trfase/lysoPLipase"/>
</dbReference>
<name>A0AA39LBV2_SARSR</name>
<dbReference type="SUPFAM" id="SSF52151">
    <property type="entry name" value="FabD/lysophospholipase-like"/>
    <property type="match status" value="1"/>
</dbReference>
<keyword evidence="4" id="KW-0489">Methyltransferase</keyword>
<dbReference type="GO" id="GO:0006633">
    <property type="term" value="P:fatty acid biosynthetic process"/>
    <property type="evidence" value="ECO:0007669"/>
    <property type="project" value="TreeGrafter"/>
</dbReference>
<dbReference type="NCBIfam" id="TIGR01746">
    <property type="entry name" value="Thioester-redct"/>
    <property type="match status" value="1"/>
</dbReference>
<dbReference type="PANTHER" id="PTHR43775">
    <property type="entry name" value="FATTY ACID SYNTHASE"/>
    <property type="match status" value="1"/>
</dbReference>
<dbReference type="Gene3D" id="2.30.38.10">
    <property type="entry name" value="Luciferase, Domain 3"/>
    <property type="match status" value="1"/>
</dbReference>
<sequence length="2500" mass="271711">MGSIPAQHDADMHNTKVCTKNTDFETVHELVAHTATRHGEKTALLCGEDRLTYTKLEEYANNLARALVQRGVGHEDLVAICLDRSVDMVIAILGVWKAGAAYVPIEPSLPSDRIDQMLQDSGPVFVITRNGRPAEMQLETTAGHLSIALSRQRHTFLGQQCQDKGKKSDLAYVMYTSGSTGRPKGVEVTHGSIVNLLQAMKSRPGCTEDDKLLAITTISFDMAIPELFLPLTCGATTVIARTREIQDMPVLTRMLEEHRITILQGTPAIYRMLLDSGWHARPRLRQIWCGGEALPKALAARLLDLCDSMWNLYGPTEATVYSAMWEVQRGEEVIIGSPIPNGHLYVLDEELNPVPSGQIGELYIGGAGVAKGYRNNTELTRTRFLTDPFHAGSMYRTGDAARFVGPVQVSVLGRLDGQIKIRGHRVEPGDVEAAMTAMDAISAAVVVSRDDRLVGYYIRKDGKKTQHGPTEVDPFHKTLRSSLGRHLPAYMVPAFFAEVAMFPITPNGKVDRKALPDVVENSTNGHSQSPSSALEAQLVAIWADVLGHRSFGVQDSFFEVGGDSLRLVRLQRDLQSLLGRSVPAHVLFEKYTIKTFLEYLNLPPESLSLPPQVAEPDALSGFQDDIAVISTACRLPGGIESPEDLWHLLDTGGDAITAVPIDRWSTSHDILDHHLRCQRGGFISSINAFDLSFFGISPREGRHLDPAQYMMLETSWEAFERAGYTKDQLRGSQTGVFIGTSNILSHQSLNENAVRGLDSLDGYTVTGSAAATMSGRISYLLGLQGPAMTVDTACSSSLVATHLACNSLRLRECDVALVGGVSLLLNPGLHVEFERLQGLSPDGRCRSFSDDTQGTAWSEGSVTILLKRLSDARRDGDRIHGVIRGSAVNHDGRSASLTAPSGRAQQRLLRKALSAARLRPNDIDYIEAHGTATKLGDPIEANAIAQVFSRDRDSRKPLLVGSVKSNVGHTQAPAGLVGMLKVLLAMEHAVLPESINITTPTTAVDWHASNMMPVVKRQSWTVSEANPRRAGVSAFGIGGTNAHCILEEGVPRQEDNRRDDGLTDALPFLLSGDTDAAVRAQAQKLLAYLRSETRPSRFKDMAFSLATQRSHFRKRSVLWALDRKELFQNLDTMSRDFGLLNGLPGDRVSPPVDPPKLAMLFTGQGSQWAGMGRDLYDVYPVFRASLDEMAVIFNAALEIPLLDVMWAQPGSPNASLLLTTEYGQPAIFALEASLWRLWQDWGVTPGFVLGHSLGELGAAYAAGVIGLPDACRVVAARGRLMQAQAGGYRMAAVEATAEEVSDAIAHSAMTDAVEVALYNAPTQIVLSGRTADVNSVTSGFEAKGRKVSVVVDGHAFHSRYMENMLLQYAQVVESVQFHTPREIQVVSSVKARLLQRQEISDPRYWIRQSREPVRFCESAKALAAHGANVFLEVGPDQVLLGIAAASMGEAEVGHSVWLSSMKRNDRKGSVTRLLQNASSLHLRNVSINWKAVFGPYCCEPVTLPTYAFQRNYVAPKAVRKLDGSLLEDGLQSNDHAHSKNAHDRFSFQVSWTPAKRREPQSATGSWGLLVLAKDLQWATAVTAAVAEAGFELVKVEDLGLAQTLEGIVCLWDSAPGEEVQDSRPTATALSQLQTFANTQSRTSLVWVTRQAVGTGAESEDRATQLGIGPLLWGLMRTARAEHPHLDLRLIDVGHNATGSAIRSAMMLKDVPESAVRRGLVLVPRLERAGPKEHPLVTDRLVRADGAVLITGGLGHLGACVAEWLVSQHGIRDIVLASRRGEEAEDATLKMDRLVSLGAKVAVVACDVANYADVQRLLAGFDPRRPLRGVVHAAGVVDSGVLTSLSPDRFERVVAPKAHGAWHLHDATRHMDLDIFVLFSSISGVLGMPVLANYAAANTYLDALAHLRRAQGLPATSVAYGTLGNRGGMATRLARNTRSHLSQYGLATLSEGQGLHLLSTAIHSRRALTVAAALDLDQLQHYLEEQNDPVPPMLSSLINPNSRSTEPTRPSDKTLHDIVAEAPAAKRLDIVLGAVRQMVAMTLGFQSPLEVDMDRSLKDVGIDSLTAVQLRNKLASATGLPLSANMAFVHPNLQAMGRALCDQLQTNESRSPSPSLSTLPTSTLNMTAIRAGCLDETFVFDSDPCNERPRSVFLTGATGFVGAFILQALVKQGIVVHCLVRASSVAEATRRLFDALRHYGFADAVEAALIRPFVGDLSKPLLGLSIQKFDFLSTHVDAICHSGGLVDWARPLEEYIGPNIVSTHEVLRLASRGRPKAIHLISTISTLPQHTGHHVTEQELEHGYGTSKFLAERMVAAARWRGASATIYRLPYVTASSATGRFRRDQGDFLHNLVAGCRQLRSFPHVEADLRSVLPVDYVADTVVSLIANDRSRQGRDYDFLNAGAPSCDAFFSAMMALDGNAATLLPFDEWKKLALAAAEECPGGPLARIAVVLDGYTADTAHTMFKGQKLGRNVLGGDDYPTPLLDEQFVERYVNQIESS</sequence>
<dbReference type="Proteomes" id="UP001175261">
    <property type="component" value="Unassembled WGS sequence"/>
</dbReference>
<keyword evidence="2" id="KW-0597">Phosphoprotein</keyword>
<dbReference type="Gene3D" id="3.40.50.980">
    <property type="match status" value="2"/>
</dbReference>
<dbReference type="SUPFAM" id="SSF55048">
    <property type="entry name" value="Probable ACP-binding domain of malonyl-CoA ACP transacylase"/>
    <property type="match status" value="1"/>
</dbReference>
<keyword evidence="5" id="KW-0808">Transferase</keyword>
<keyword evidence="6" id="KW-0560">Oxidoreductase</keyword>
<dbReference type="SUPFAM" id="SSF53901">
    <property type="entry name" value="Thiolase-like"/>
    <property type="match status" value="1"/>
</dbReference>
<keyword evidence="3" id="KW-0436">Ligase</keyword>
<dbReference type="PROSITE" id="PS00455">
    <property type="entry name" value="AMP_BINDING"/>
    <property type="match status" value="1"/>
</dbReference>
<dbReference type="Pfam" id="PF00501">
    <property type="entry name" value="AMP-binding"/>
    <property type="match status" value="1"/>
</dbReference>
<dbReference type="InterPro" id="IPR010071">
    <property type="entry name" value="AA_adenyl_dom"/>
</dbReference>
<dbReference type="Gene3D" id="3.40.47.10">
    <property type="match status" value="1"/>
</dbReference>
<gene>
    <name evidence="11" type="ORF">NLU13_1032</name>
</gene>
<evidence type="ECO:0000313" key="12">
    <source>
        <dbReference type="Proteomes" id="UP001175261"/>
    </source>
</evidence>
<dbReference type="InterPro" id="IPR014030">
    <property type="entry name" value="Ketoacyl_synth_N"/>
</dbReference>
<dbReference type="InterPro" id="IPR036736">
    <property type="entry name" value="ACP-like_sf"/>
</dbReference>
<dbReference type="FunFam" id="3.40.47.10:FF:000019">
    <property type="entry name" value="Polyketide synthase type I"/>
    <property type="match status" value="1"/>
</dbReference>
<dbReference type="Pfam" id="PF07993">
    <property type="entry name" value="NAD_binding_4"/>
    <property type="match status" value="1"/>
</dbReference>
<dbReference type="InterPro" id="IPR032821">
    <property type="entry name" value="PKS_assoc"/>
</dbReference>
<dbReference type="InterPro" id="IPR057326">
    <property type="entry name" value="KR_dom"/>
</dbReference>
<dbReference type="GO" id="GO:0004312">
    <property type="term" value="F:fatty acid synthase activity"/>
    <property type="evidence" value="ECO:0007669"/>
    <property type="project" value="TreeGrafter"/>
</dbReference>
<dbReference type="Pfam" id="PF16197">
    <property type="entry name" value="KAsynt_C_assoc"/>
    <property type="match status" value="1"/>
</dbReference>
<feature type="domain" description="Carrier" evidence="9">
    <location>
        <begin position="2028"/>
        <end position="2103"/>
    </location>
</feature>
<accession>A0AA39LBV2</accession>
<dbReference type="GO" id="GO:0016874">
    <property type="term" value="F:ligase activity"/>
    <property type="evidence" value="ECO:0007669"/>
    <property type="project" value="UniProtKB-KW"/>
</dbReference>
<dbReference type="SUPFAM" id="SSF51735">
    <property type="entry name" value="NAD(P)-binding Rossmann-fold domains"/>
    <property type="match status" value="3"/>
</dbReference>
<evidence type="ECO:0000259" key="9">
    <source>
        <dbReference type="PROSITE" id="PS50075"/>
    </source>
</evidence>
<dbReference type="InterPro" id="IPR014043">
    <property type="entry name" value="Acyl_transferase_dom"/>
</dbReference>
<dbReference type="InterPro" id="IPR001227">
    <property type="entry name" value="Ac_transferase_dom_sf"/>
</dbReference>
<keyword evidence="7" id="KW-0511">Multifunctional enzyme</keyword>
<evidence type="ECO:0000256" key="8">
    <source>
        <dbReference type="ARBA" id="ARBA00029454"/>
    </source>
</evidence>
<dbReference type="EMBL" id="JAPDFR010000001">
    <property type="protein sequence ID" value="KAK0391532.1"/>
    <property type="molecule type" value="Genomic_DNA"/>
</dbReference>
<reference evidence="11" key="1">
    <citation type="submission" date="2022-10" db="EMBL/GenBank/DDBJ databases">
        <title>Determination and structural analysis of whole genome sequence of Sarocladium strictum F4-1.</title>
        <authorList>
            <person name="Hu L."/>
            <person name="Jiang Y."/>
        </authorList>
    </citation>
    <scope>NUCLEOTIDE SEQUENCE</scope>
    <source>
        <strain evidence="11">F4-1</strain>
    </source>
</reference>
<dbReference type="InterPro" id="IPR006162">
    <property type="entry name" value="Ppantetheine_attach_site"/>
</dbReference>
<dbReference type="SMART" id="SM00823">
    <property type="entry name" value="PKS_PP"/>
    <property type="match status" value="2"/>
</dbReference>
<dbReference type="SMART" id="SM00825">
    <property type="entry name" value="PKS_KS"/>
    <property type="match status" value="1"/>
</dbReference>
<dbReference type="SMART" id="SM00827">
    <property type="entry name" value="PKS_AT"/>
    <property type="match status" value="1"/>
</dbReference>
<evidence type="ECO:0008006" key="13">
    <source>
        <dbReference type="Google" id="ProtNLM"/>
    </source>
</evidence>
<proteinExistence type="inferred from homology"/>
<dbReference type="Gene3D" id="1.10.1200.10">
    <property type="entry name" value="ACP-like"/>
    <property type="match status" value="2"/>
</dbReference>
<comment type="caution">
    <text evidence="11">The sequence shown here is derived from an EMBL/GenBank/DDBJ whole genome shotgun (WGS) entry which is preliminary data.</text>
</comment>
<dbReference type="InterPro" id="IPR020841">
    <property type="entry name" value="PKS_Beta-ketoAc_synthase_dom"/>
</dbReference>
<dbReference type="InterPro" id="IPR000873">
    <property type="entry name" value="AMP-dep_synth/lig_dom"/>
</dbReference>
<evidence type="ECO:0000256" key="3">
    <source>
        <dbReference type="ARBA" id="ARBA00022598"/>
    </source>
</evidence>
<evidence type="ECO:0000256" key="6">
    <source>
        <dbReference type="ARBA" id="ARBA00023002"/>
    </source>
</evidence>
<dbReference type="InterPro" id="IPR020845">
    <property type="entry name" value="AMP-binding_CS"/>
</dbReference>
<evidence type="ECO:0000256" key="5">
    <source>
        <dbReference type="ARBA" id="ARBA00022679"/>
    </source>
</evidence>
<dbReference type="PROSITE" id="PS50075">
    <property type="entry name" value="CARRIER"/>
    <property type="match status" value="2"/>
</dbReference>
<dbReference type="InterPro" id="IPR013968">
    <property type="entry name" value="PKS_KR"/>
</dbReference>
<evidence type="ECO:0000256" key="1">
    <source>
        <dbReference type="ARBA" id="ARBA00022450"/>
    </source>
</evidence>
<dbReference type="GO" id="GO:0032259">
    <property type="term" value="P:methylation"/>
    <property type="evidence" value="ECO:0007669"/>
    <property type="project" value="UniProtKB-KW"/>
</dbReference>
<keyword evidence="1" id="KW-0596">Phosphopantetheine</keyword>
<dbReference type="InterPro" id="IPR016039">
    <property type="entry name" value="Thiolase-like"/>
</dbReference>
<dbReference type="InterPro" id="IPR016036">
    <property type="entry name" value="Malonyl_transacylase_ACP-bd"/>
</dbReference>